<evidence type="ECO:0000313" key="4">
    <source>
        <dbReference type="EMBL" id="BDI32025.1"/>
    </source>
</evidence>
<accession>A0A402D6D2</accession>
<dbReference type="InterPro" id="IPR000524">
    <property type="entry name" value="Tscrpt_reg_HTH_GntR"/>
</dbReference>
<evidence type="ECO:0000256" key="2">
    <source>
        <dbReference type="ARBA" id="ARBA00023125"/>
    </source>
</evidence>
<evidence type="ECO:0000313" key="5">
    <source>
        <dbReference type="Proteomes" id="UP000287394"/>
    </source>
</evidence>
<proteinExistence type="predicted"/>
<gene>
    <name evidence="4" type="ORF">CCAX7_40760</name>
</gene>
<dbReference type="SUPFAM" id="SSF53822">
    <property type="entry name" value="Periplasmic binding protein-like I"/>
    <property type="match status" value="1"/>
</dbReference>
<dbReference type="Pfam" id="PF00392">
    <property type="entry name" value="GntR"/>
    <property type="match status" value="1"/>
</dbReference>
<dbReference type="InterPro" id="IPR046335">
    <property type="entry name" value="LacI/GalR-like_sensor"/>
</dbReference>
<dbReference type="PANTHER" id="PTHR30146:SF109">
    <property type="entry name" value="HTH-TYPE TRANSCRIPTIONAL REGULATOR GALS"/>
    <property type="match status" value="1"/>
</dbReference>
<dbReference type="InterPro" id="IPR028082">
    <property type="entry name" value="Peripla_BP_I"/>
</dbReference>
<protein>
    <submittedName>
        <fullName evidence="4">Uncharacterized protein</fullName>
    </submittedName>
</protein>
<dbReference type="PROSITE" id="PS50949">
    <property type="entry name" value="HTH_GNTR"/>
    <property type="match status" value="1"/>
</dbReference>
<sequence length="379" mass="41578">MAVYRRIEEDLRGRIASGEWMAGAMIPSRKDLAAEYGVDLGTIQRAVAGLLSDGALRADGGRGTFVAMSAGASRLPSVSKRSVTPKMIALIYDQSFNPTDIGAQSIPRSIYHKFLEEEANCRLLIFDTHGETPERIVELEGHALDAVESEGVSGVIVWHSGGESTLPQIRRIMDRGVPVIFMDRYPLGFDCDFVGVDDEFSGQEATDYLLGLGHRRIAFLAPLENITTIDQRLAGYKKALANVGILPSPELICRLPYTLSLNMVTLKQQMKAAAASLAALNDPPTAVFAVNDLLAHYYISAIKELGLSVPGEMSVIGFDDMDRFAPAPQFLTTMHQPFETMGERTAELLLKRLQTPGQRTFQHILLPTKLVVRQSCRSL</sequence>
<dbReference type="InterPro" id="IPR036388">
    <property type="entry name" value="WH-like_DNA-bd_sf"/>
</dbReference>
<dbReference type="KEGG" id="ccot:CCAX7_40760"/>
<keyword evidence="5" id="KW-1185">Reference proteome</keyword>
<dbReference type="PANTHER" id="PTHR30146">
    <property type="entry name" value="LACI-RELATED TRANSCRIPTIONAL REPRESSOR"/>
    <property type="match status" value="1"/>
</dbReference>
<dbReference type="Gene3D" id="3.40.50.2300">
    <property type="match status" value="2"/>
</dbReference>
<dbReference type="Proteomes" id="UP000287394">
    <property type="component" value="Chromosome"/>
</dbReference>
<dbReference type="Pfam" id="PF13377">
    <property type="entry name" value="Peripla_BP_3"/>
    <property type="match status" value="1"/>
</dbReference>
<keyword evidence="2" id="KW-0238">DNA-binding</keyword>
<dbReference type="InterPro" id="IPR036390">
    <property type="entry name" value="WH_DNA-bd_sf"/>
</dbReference>
<dbReference type="GO" id="GO:0003700">
    <property type="term" value="F:DNA-binding transcription factor activity"/>
    <property type="evidence" value="ECO:0007669"/>
    <property type="project" value="InterPro"/>
</dbReference>
<dbReference type="Gene3D" id="1.10.10.10">
    <property type="entry name" value="Winged helix-like DNA-binding domain superfamily/Winged helix DNA-binding domain"/>
    <property type="match status" value="1"/>
</dbReference>
<dbReference type="CDD" id="cd06267">
    <property type="entry name" value="PBP1_LacI_sugar_binding-like"/>
    <property type="match status" value="1"/>
</dbReference>
<keyword evidence="1" id="KW-0805">Transcription regulation</keyword>
<reference evidence="4 5" key="1">
    <citation type="journal article" date="2019" name="Int. J. Syst. Evol. Microbiol.">
        <title>Capsulimonas corticalis gen. nov., sp. nov., an aerobic capsulated bacterium, of a novel bacterial order, Capsulimonadales ord. nov., of the class Armatimonadia of the phylum Armatimonadetes.</title>
        <authorList>
            <person name="Li J."/>
            <person name="Kudo C."/>
            <person name="Tonouchi A."/>
        </authorList>
    </citation>
    <scope>NUCLEOTIDE SEQUENCE [LARGE SCALE GENOMIC DNA]</scope>
    <source>
        <strain evidence="4 5">AX-7</strain>
    </source>
</reference>
<name>A0A402D6D2_9BACT</name>
<evidence type="ECO:0000256" key="1">
    <source>
        <dbReference type="ARBA" id="ARBA00023015"/>
    </source>
</evidence>
<dbReference type="SUPFAM" id="SSF46785">
    <property type="entry name" value="Winged helix' DNA-binding domain"/>
    <property type="match status" value="1"/>
</dbReference>
<dbReference type="CDD" id="cd07377">
    <property type="entry name" value="WHTH_GntR"/>
    <property type="match status" value="1"/>
</dbReference>
<organism evidence="4 5">
    <name type="scientific">Capsulimonas corticalis</name>
    <dbReference type="NCBI Taxonomy" id="2219043"/>
    <lineage>
        <taxon>Bacteria</taxon>
        <taxon>Bacillati</taxon>
        <taxon>Armatimonadota</taxon>
        <taxon>Armatimonadia</taxon>
        <taxon>Capsulimonadales</taxon>
        <taxon>Capsulimonadaceae</taxon>
        <taxon>Capsulimonas</taxon>
    </lineage>
</organism>
<dbReference type="GO" id="GO:0000976">
    <property type="term" value="F:transcription cis-regulatory region binding"/>
    <property type="evidence" value="ECO:0007669"/>
    <property type="project" value="TreeGrafter"/>
</dbReference>
<dbReference type="AlphaFoldDB" id="A0A402D6D2"/>
<dbReference type="SMART" id="SM00345">
    <property type="entry name" value="HTH_GNTR"/>
    <property type="match status" value="1"/>
</dbReference>
<dbReference type="EMBL" id="AP025739">
    <property type="protein sequence ID" value="BDI32025.1"/>
    <property type="molecule type" value="Genomic_DNA"/>
</dbReference>
<keyword evidence="3" id="KW-0804">Transcription</keyword>
<evidence type="ECO:0000256" key="3">
    <source>
        <dbReference type="ARBA" id="ARBA00023163"/>
    </source>
</evidence>